<organism evidence="1 2">
    <name type="scientific">Ensete ventricosum</name>
    <name type="common">Abyssinian banana</name>
    <name type="synonym">Musa ensete</name>
    <dbReference type="NCBI Taxonomy" id="4639"/>
    <lineage>
        <taxon>Eukaryota</taxon>
        <taxon>Viridiplantae</taxon>
        <taxon>Streptophyta</taxon>
        <taxon>Embryophyta</taxon>
        <taxon>Tracheophyta</taxon>
        <taxon>Spermatophyta</taxon>
        <taxon>Magnoliopsida</taxon>
        <taxon>Liliopsida</taxon>
        <taxon>Zingiberales</taxon>
        <taxon>Musaceae</taxon>
        <taxon>Ensete</taxon>
    </lineage>
</organism>
<name>A0A427ARK9_ENSVE</name>
<evidence type="ECO:0000313" key="2">
    <source>
        <dbReference type="Proteomes" id="UP000287651"/>
    </source>
</evidence>
<comment type="caution">
    <text evidence="1">The sequence shown here is derived from an EMBL/GenBank/DDBJ whole genome shotgun (WGS) entry which is preliminary data.</text>
</comment>
<sequence length="148" mass="17086">MVDFDRRRLISGGISRGRKEKRKKKRENLEIQCCSPNLNPSPVGFSALRKENLWQSRGEETSPRILQNLSYSCFSKMSWPLICSADEEKNSRKSSMKYNRILVQYPLTASAMTNMKKGLVFSSKYGNSQLCKHPQDNAFNQLFNRVMP</sequence>
<reference evidence="1 2" key="1">
    <citation type="journal article" date="2014" name="Agronomy (Basel)">
        <title>A Draft Genome Sequence for Ensete ventricosum, the Drought-Tolerant Tree Against Hunger.</title>
        <authorList>
            <person name="Harrison J."/>
            <person name="Moore K.A."/>
            <person name="Paszkiewicz K."/>
            <person name="Jones T."/>
            <person name="Grant M."/>
            <person name="Ambacheew D."/>
            <person name="Muzemil S."/>
            <person name="Studholme D.J."/>
        </authorList>
    </citation>
    <scope>NUCLEOTIDE SEQUENCE [LARGE SCALE GENOMIC DNA]</scope>
</reference>
<accession>A0A427ARK9</accession>
<dbReference type="AlphaFoldDB" id="A0A427ARK9"/>
<evidence type="ECO:0000313" key="1">
    <source>
        <dbReference type="EMBL" id="RRT78889.1"/>
    </source>
</evidence>
<gene>
    <name evidence="1" type="ORF">B296_00009497</name>
</gene>
<dbReference type="Proteomes" id="UP000287651">
    <property type="component" value="Unassembled WGS sequence"/>
</dbReference>
<proteinExistence type="predicted"/>
<protein>
    <submittedName>
        <fullName evidence="1">Uncharacterized protein</fullName>
    </submittedName>
</protein>
<dbReference type="EMBL" id="AMZH03001562">
    <property type="protein sequence ID" value="RRT78889.1"/>
    <property type="molecule type" value="Genomic_DNA"/>
</dbReference>